<accession>A0A1H2RRJ7</accession>
<evidence type="ECO:0008006" key="3">
    <source>
        <dbReference type="Google" id="ProtNLM"/>
    </source>
</evidence>
<evidence type="ECO:0000313" key="1">
    <source>
        <dbReference type="EMBL" id="SDW22086.1"/>
    </source>
</evidence>
<dbReference type="AlphaFoldDB" id="A0A1H2RRJ7"/>
<proteinExistence type="predicted"/>
<evidence type="ECO:0000313" key="2">
    <source>
        <dbReference type="Proteomes" id="UP000199592"/>
    </source>
</evidence>
<dbReference type="STRING" id="1073328.SAMN05216294_2126"/>
<dbReference type="Gene3D" id="3.40.50.1820">
    <property type="entry name" value="alpha/beta hydrolase"/>
    <property type="match status" value="1"/>
</dbReference>
<reference evidence="2" key="1">
    <citation type="submission" date="2016-10" db="EMBL/GenBank/DDBJ databases">
        <authorList>
            <person name="Varghese N."/>
            <person name="Submissions S."/>
        </authorList>
    </citation>
    <scope>NUCLEOTIDE SEQUENCE [LARGE SCALE GENOMIC DNA]</scope>
    <source>
        <strain evidence="2">DSM 25030</strain>
    </source>
</reference>
<sequence length="250" mass="28936">MFIWWGWLQKGYKISQNIAKFLTLIDIWCCMPDNKTHVYLMPGMAANSSIFDGIHLPENSFETHKLDWFLPEKGMPLQDYAEKMCEFIHHPNPVLIGVSFGGMLVQEMAHFIQPKKIVVVSSVKSKHELPKKMIFAKYTKVHKLLPTGLVNNVELLAKYAFGEAVTKRLHLYEKYLSVRDKGYIDWSIDQMVNWNQEVPPPNTVHIQGEKDTVFPIVNIKDCIKVKNGTHTMIIHRAKWFNDNLPTIISE</sequence>
<dbReference type="EMBL" id="FNMY01000001">
    <property type="protein sequence ID" value="SDW22086.1"/>
    <property type="molecule type" value="Genomic_DNA"/>
</dbReference>
<dbReference type="InterPro" id="IPR029058">
    <property type="entry name" value="AB_hydrolase_fold"/>
</dbReference>
<protein>
    <recommendedName>
        <fullName evidence="3">Pimeloyl-ACP methyl ester carboxylesterase</fullName>
    </recommendedName>
</protein>
<dbReference type="Proteomes" id="UP000199592">
    <property type="component" value="Unassembled WGS sequence"/>
</dbReference>
<keyword evidence="2" id="KW-1185">Reference proteome</keyword>
<gene>
    <name evidence="1" type="ORF">SAMN04487892_0774</name>
</gene>
<organism evidence="1 2">
    <name type="scientific">Flagellimonas zhangzhouensis</name>
    <dbReference type="NCBI Taxonomy" id="1073328"/>
    <lineage>
        <taxon>Bacteria</taxon>
        <taxon>Pseudomonadati</taxon>
        <taxon>Bacteroidota</taxon>
        <taxon>Flavobacteriia</taxon>
        <taxon>Flavobacteriales</taxon>
        <taxon>Flavobacteriaceae</taxon>
        <taxon>Flagellimonas</taxon>
    </lineage>
</organism>
<dbReference type="SUPFAM" id="SSF53474">
    <property type="entry name" value="alpha/beta-Hydrolases"/>
    <property type="match status" value="1"/>
</dbReference>
<name>A0A1H2RRJ7_9FLAO</name>